<sequence>MKIRRGTAFLCAGAMILSMVPSTISLQAYDFSDEAAWVAKCSGVQESSQDSAACNAFKEYYQQQQSDLQEQIDAFQNDINDLQDSLDDLESLVAQQQTLIEEVNARIDEKNTAIAEIQSNIAQLEEDIAAKEEEIAQWDAQIKERMVSEQATIGTNMYIDMIMGSKDLQEMMRTMEGLQRITESDEQQISSLAEEKAALDQQKSEQQRLEQDAIDQRAALEEEKQQAEELRESSEQMITMYHQQEAELQSQMRSAQVDLSTVSSNLVSMDTIGDYTPSSSDGWLNPVSGPTSAGTWYYPGGGVHLGVDRAVPIGTPIYAPADGLIVWTANPVPSNSGYLGNWSGYPAGAGNNIAMLVNVGGTTYFVSFSHMSQNGMTVSAGQSVSQGQLLGLTGNAGNSSGPHCHIEIINLGSMSVSEAASQFARTADFAWGCGWSSPATGCDSKGSTPCRERPETLIG</sequence>
<dbReference type="Pfam" id="PF24568">
    <property type="entry name" value="CC_PcsB"/>
    <property type="match status" value="1"/>
</dbReference>
<evidence type="ECO:0000313" key="8">
    <source>
        <dbReference type="Proteomes" id="UP001529340"/>
    </source>
</evidence>
<dbReference type="SUPFAM" id="SSF46579">
    <property type="entry name" value="Prefoldin"/>
    <property type="match status" value="1"/>
</dbReference>
<keyword evidence="1 4" id="KW-0732">Signal</keyword>
<dbReference type="InterPro" id="IPR011055">
    <property type="entry name" value="Dup_hybrid_motif"/>
</dbReference>
<name>A0ABT7UCE2_9FIRM</name>
<evidence type="ECO:0000259" key="5">
    <source>
        <dbReference type="Pfam" id="PF01551"/>
    </source>
</evidence>
<dbReference type="Gene3D" id="2.70.70.10">
    <property type="entry name" value="Glucose Permease (Domain IIA)"/>
    <property type="match status" value="1"/>
</dbReference>
<reference evidence="8" key="1">
    <citation type="submission" date="2023-06" db="EMBL/GenBank/DDBJ databases">
        <title>Identification and characterization of horizontal gene transfer across gut microbiota members of farm animals based on homology search.</title>
        <authorList>
            <person name="Zeman M."/>
            <person name="Kubasova T."/>
            <person name="Jahodarova E."/>
            <person name="Nykrynova M."/>
            <person name="Rychlik I."/>
        </authorList>
    </citation>
    <scope>NUCLEOTIDE SEQUENCE [LARGE SCALE GENOMIC DNA]</scope>
    <source>
        <strain evidence="8">ET39</strain>
    </source>
</reference>
<organism evidence="7 8">
    <name type="scientific">Amedibacillus dolichus</name>
    <dbReference type="NCBI Taxonomy" id="31971"/>
    <lineage>
        <taxon>Bacteria</taxon>
        <taxon>Bacillati</taxon>
        <taxon>Bacillota</taxon>
        <taxon>Erysipelotrichia</taxon>
        <taxon>Erysipelotrichales</taxon>
        <taxon>Erysipelotrichaceae</taxon>
        <taxon>Amedibacillus</taxon>
    </lineage>
</organism>
<proteinExistence type="predicted"/>
<keyword evidence="2" id="KW-0175">Coiled coil</keyword>
<gene>
    <name evidence="7" type="ORF">QUV96_05365</name>
</gene>
<feature type="chain" id="PRO_5047295867" evidence="4">
    <location>
        <begin position="28"/>
        <end position="459"/>
    </location>
</feature>
<accession>A0ABT7UCE2</accession>
<dbReference type="Proteomes" id="UP001529340">
    <property type="component" value="Unassembled WGS sequence"/>
</dbReference>
<evidence type="ECO:0000256" key="1">
    <source>
        <dbReference type="ARBA" id="ARBA00022729"/>
    </source>
</evidence>
<dbReference type="CDD" id="cd12797">
    <property type="entry name" value="M23_peptidase"/>
    <property type="match status" value="1"/>
</dbReference>
<reference evidence="7 8" key="2">
    <citation type="submission" date="2023-06" db="EMBL/GenBank/DDBJ databases">
        <title>Identification and characterization of horizontal gene transfer across gut microbiota members of farm animals based on homology search.</title>
        <authorList>
            <person name="Schwarzerova J."/>
            <person name="Nykrynova M."/>
            <person name="Jureckova K."/>
            <person name="Cejkova D."/>
            <person name="Rychlik I."/>
        </authorList>
    </citation>
    <scope>NUCLEOTIDE SEQUENCE [LARGE SCALE GENOMIC DNA]</scope>
    <source>
        <strain evidence="7 8">ET39</strain>
    </source>
</reference>
<evidence type="ECO:0000313" key="7">
    <source>
        <dbReference type="EMBL" id="MDM8157065.1"/>
    </source>
</evidence>
<feature type="coiled-coil region" evidence="2">
    <location>
        <begin position="189"/>
        <end position="240"/>
    </location>
</feature>
<evidence type="ECO:0000256" key="4">
    <source>
        <dbReference type="SAM" id="SignalP"/>
    </source>
</evidence>
<evidence type="ECO:0000256" key="2">
    <source>
        <dbReference type="SAM" id="Coils"/>
    </source>
</evidence>
<dbReference type="InterPro" id="IPR050570">
    <property type="entry name" value="Cell_wall_metabolism_enzyme"/>
</dbReference>
<dbReference type="Gene3D" id="6.10.250.3150">
    <property type="match status" value="1"/>
</dbReference>
<dbReference type="Pfam" id="PF01551">
    <property type="entry name" value="Peptidase_M23"/>
    <property type="match status" value="1"/>
</dbReference>
<keyword evidence="8" id="KW-1185">Reference proteome</keyword>
<feature type="domain" description="Peptidoglycan hydrolase PcsB coiled-coil" evidence="6">
    <location>
        <begin position="128"/>
        <end position="201"/>
    </location>
</feature>
<feature type="coiled-coil region" evidence="2">
    <location>
        <begin position="58"/>
        <end position="141"/>
    </location>
</feature>
<dbReference type="InterPro" id="IPR016047">
    <property type="entry name" value="M23ase_b-sheet_dom"/>
</dbReference>
<dbReference type="EMBL" id="JAUDCG010000017">
    <property type="protein sequence ID" value="MDM8157065.1"/>
    <property type="molecule type" value="Genomic_DNA"/>
</dbReference>
<protein>
    <submittedName>
        <fullName evidence="7">Peptidoglycan DD-metalloendopeptidase family protein</fullName>
    </submittedName>
</protein>
<dbReference type="InterPro" id="IPR057309">
    <property type="entry name" value="PcsB_CC"/>
</dbReference>
<feature type="domain" description="M23ase beta-sheet core" evidence="5">
    <location>
        <begin position="303"/>
        <end position="411"/>
    </location>
</feature>
<dbReference type="PANTHER" id="PTHR21666">
    <property type="entry name" value="PEPTIDASE-RELATED"/>
    <property type="match status" value="1"/>
</dbReference>
<feature type="signal peptide" evidence="4">
    <location>
        <begin position="1"/>
        <end position="27"/>
    </location>
</feature>
<evidence type="ECO:0000259" key="6">
    <source>
        <dbReference type="Pfam" id="PF24568"/>
    </source>
</evidence>
<dbReference type="SUPFAM" id="SSF51261">
    <property type="entry name" value="Duplicated hybrid motif"/>
    <property type="match status" value="1"/>
</dbReference>
<dbReference type="PANTHER" id="PTHR21666:SF270">
    <property type="entry name" value="MUREIN HYDROLASE ACTIVATOR ENVC"/>
    <property type="match status" value="1"/>
</dbReference>
<feature type="compositionally biased region" description="Basic and acidic residues" evidence="3">
    <location>
        <begin position="450"/>
        <end position="459"/>
    </location>
</feature>
<feature type="region of interest" description="Disordered" evidence="3">
    <location>
        <begin position="439"/>
        <end position="459"/>
    </location>
</feature>
<evidence type="ECO:0000256" key="3">
    <source>
        <dbReference type="SAM" id="MobiDB-lite"/>
    </source>
</evidence>
<dbReference type="RefSeq" id="WP_289607528.1">
    <property type="nucleotide sequence ID" value="NZ_JAUDCG010000017.1"/>
</dbReference>
<comment type="caution">
    <text evidence="7">The sequence shown here is derived from an EMBL/GenBank/DDBJ whole genome shotgun (WGS) entry which is preliminary data.</text>
</comment>